<evidence type="ECO:0000256" key="3">
    <source>
        <dbReference type="ARBA" id="ARBA00019693"/>
    </source>
</evidence>
<name>A0A2R5LM85_9ACAR</name>
<dbReference type="GeneID" id="135387824"/>
<dbReference type="PANTHER" id="PTHR12898">
    <property type="entry name" value="MEDIATOR OF RNA POLYMERASE II TRANSCRIPTION SUBUNIT 24"/>
    <property type="match status" value="1"/>
</dbReference>
<dbReference type="PANTHER" id="PTHR12898:SF1">
    <property type="entry name" value="MEDIATOR OF RNA POLYMERASE II TRANSCRIPTION SUBUNIT 24"/>
    <property type="match status" value="1"/>
</dbReference>
<accession>A0A2R5LM85</accession>
<evidence type="ECO:0000256" key="5">
    <source>
        <dbReference type="ARBA" id="ARBA00023159"/>
    </source>
</evidence>
<reference evidence="9" key="1">
    <citation type="submission" date="2018-03" db="EMBL/GenBank/DDBJ databases">
        <title>The relapsing fever spirochete Borrelia turicatae persists in the highly oxidative environment of its soft-bodied tick vector.</title>
        <authorList>
            <person name="Bourret T.J."/>
            <person name="Boyle W.K."/>
            <person name="Valenzuela J.G."/>
            <person name="Oliveira F."/>
            <person name="Lopez J.E."/>
        </authorList>
    </citation>
    <scope>NUCLEOTIDE SEQUENCE</scope>
    <source>
        <strain evidence="9">Kansas strain/isolate</strain>
        <tissue evidence="9">Salivary glands</tissue>
    </source>
</reference>
<proteinExistence type="inferred from homology"/>
<sequence>MDTSKTSSIKSLLLQAWRERWTDVRWGINIKNVLPRGVSGDVYDLADCILQEALVGPGPNNLFLSYLTHCLSSQVVSYGAVLSSIGRFQSFYKPPCILSLLQLLNGIQSKISCHGNEEECIALCKAIVSVTHWLYMCMCHSICKIVELKQSTEHGQMLEKACESLCFLSESTFLKSLLYIGKHEDSNIYSQLVQKQQELVQKQQELESKLSQGYCISKENLECALNLVRLVDDMPKISLVSCVSGPIPKQPLVCSLNANVAIEAVLNPASDIQASVGHLLLLKKLLNLSSAELYCEIIRACFMGLANSSNEDLKWPAFTFLKVPQLLLKIHSKRKDDQQWEEELEEGLRQLLNYTPLLDLTDSKCHCDCLQYLLNELQKVELLSEAKAKALMLQRQANTMKANLPRQDHQTATQAGATLILRAEPTVTSILKTLDSDYSKNQDGLLGILCHMITGKSFELILSAAAATGKLNSFVKKLIKFNEYNKQISGEATMNGQTRALLFDITFLMLCHIVQHYGIDSMMFSEETKDSFFTNWVPECLAEGGRYNCPEKMLAGCDSSKVDLLLAQFLSNDPDFKMSQVKWHEVCINVPMAIKEILVAWEHGAISTDNVKMILDKVKSRMCCLSVCVSAWLCSYINVLHHEERLKPMNMLQQFMTPLLLDASAESTGERQEQNLSYKERSSLMTNIIKKMMYDLLPHQQSKTKGSLVISHRLTTRTPLWEEMDSVFSVAHEHGWIDLRTIQSLDTLMCVGGPHWFSDTLVRQALRYEHLEDLHRAIDLAFGLFHIDVEQCALALLTQVLPNYLLWETRQDSLTEPRGSALARLVVLTTFAALQARSSSSGTQRGGHKRPHWDLELEEAMDESQRMRPTKMRRGLNDSELLDDTPFALQCHSEENYGSLDPLSKAITDLMRLLAAVASDSLISQRTMFPLFLLEQVVLCARDKAHRMLQFAPLGLVPQLVRSMPLLISHNLVLALSSLQTSRARKVAARATCQLQIARSQRNYMA</sequence>
<keyword evidence="6" id="KW-0804">Transcription</keyword>
<dbReference type="GO" id="GO:0060261">
    <property type="term" value="P:positive regulation of transcription initiation by RNA polymerase II"/>
    <property type="evidence" value="ECO:0007669"/>
    <property type="project" value="TreeGrafter"/>
</dbReference>
<organism evidence="9">
    <name type="scientific">Ornithodoros turicata</name>
    <dbReference type="NCBI Taxonomy" id="34597"/>
    <lineage>
        <taxon>Eukaryota</taxon>
        <taxon>Metazoa</taxon>
        <taxon>Ecdysozoa</taxon>
        <taxon>Arthropoda</taxon>
        <taxon>Chelicerata</taxon>
        <taxon>Arachnida</taxon>
        <taxon>Acari</taxon>
        <taxon>Parasitiformes</taxon>
        <taxon>Ixodida</taxon>
        <taxon>Ixodoidea</taxon>
        <taxon>Argasidae</taxon>
        <taxon>Ornithodorinae</taxon>
        <taxon>Ornithodoros</taxon>
    </lineage>
</organism>
<dbReference type="Pfam" id="PF11277">
    <property type="entry name" value="Med24_N"/>
    <property type="match status" value="1"/>
</dbReference>
<dbReference type="GO" id="GO:0016592">
    <property type="term" value="C:mediator complex"/>
    <property type="evidence" value="ECO:0007669"/>
    <property type="project" value="InterPro"/>
</dbReference>
<comment type="subcellular location">
    <subcellularLocation>
        <location evidence="1">Nucleus</location>
    </subcellularLocation>
</comment>
<evidence type="ECO:0000256" key="2">
    <source>
        <dbReference type="ARBA" id="ARBA00007864"/>
    </source>
</evidence>
<dbReference type="AlphaFoldDB" id="A0A2R5LM85"/>
<keyword evidence="5" id="KW-0010">Activator</keyword>
<dbReference type="CTD" id="9862"/>
<dbReference type="GO" id="GO:0003712">
    <property type="term" value="F:transcription coregulator activity"/>
    <property type="evidence" value="ECO:0007669"/>
    <property type="project" value="TreeGrafter"/>
</dbReference>
<evidence type="ECO:0000256" key="7">
    <source>
        <dbReference type="ARBA" id="ARBA00023242"/>
    </source>
</evidence>
<evidence type="ECO:0000313" key="9">
    <source>
        <dbReference type="EMBL" id="MBY10407.1"/>
    </source>
</evidence>
<keyword evidence="7" id="KW-0539">Nucleus</keyword>
<comment type="similarity">
    <text evidence="2">Belongs to the Mediator complex subunit 24 family.</text>
</comment>
<keyword evidence="4" id="KW-0805">Transcription regulation</keyword>
<dbReference type="KEGG" id="oti:135387824"/>
<evidence type="ECO:0000256" key="8">
    <source>
        <dbReference type="ARBA" id="ARBA00031960"/>
    </source>
</evidence>
<dbReference type="RefSeq" id="XP_064473044.1">
    <property type="nucleotide sequence ID" value="XM_064616974.1"/>
</dbReference>
<protein>
    <recommendedName>
        <fullName evidence="3">Mediator of RNA polymerase II transcription subunit 24</fullName>
    </recommendedName>
    <alternativeName>
        <fullName evidence="8">Mediator complex subunit 24</fullName>
    </alternativeName>
</protein>
<dbReference type="EMBL" id="GGLE01006281">
    <property type="protein sequence ID" value="MBY10407.1"/>
    <property type="molecule type" value="Transcribed_RNA"/>
</dbReference>
<evidence type="ECO:0000256" key="6">
    <source>
        <dbReference type="ARBA" id="ARBA00023163"/>
    </source>
</evidence>
<evidence type="ECO:0000256" key="4">
    <source>
        <dbReference type="ARBA" id="ARBA00023015"/>
    </source>
</evidence>
<dbReference type="InterPro" id="IPR021429">
    <property type="entry name" value="Mediator_Med24"/>
</dbReference>
<evidence type="ECO:0000256" key="1">
    <source>
        <dbReference type="ARBA" id="ARBA00004123"/>
    </source>
</evidence>